<evidence type="ECO:0000313" key="3">
    <source>
        <dbReference type="Proteomes" id="UP001150924"/>
    </source>
</evidence>
<protein>
    <submittedName>
        <fullName evidence="2">Uncharacterized protein</fullName>
    </submittedName>
</protein>
<feature type="region of interest" description="Disordered" evidence="1">
    <location>
        <begin position="74"/>
        <end position="106"/>
    </location>
</feature>
<dbReference type="EMBL" id="JAPNKE010000002">
    <property type="protein sequence ID" value="MCY1008346.1"/>
    <property type="molecule type" value="Genomic_DNA"/>
</dbReference>
<dbReference type="AlphaFoldDB" id="A0A9X3EYK5"/>
<comment type="caution">
    <text evidence="2">The sequence shown here is derived from an EMBL/GenBank/DDBJ whole genome shotgun (WGS) entry which is preliminary data.</text>
</comment>
<keyword evidence="3" id="KW-1185">Reference proteome</keyword>
<dbReference type="Proteomes" id="UP001150924">
    <property type="component" value="Unassembled WGS sequence"/>
</dbReference>
<accession>A0A9X3EYK5</accession>
<reference evidence="2" key="1">
    <citation type="submission" date="2022-11" db="EMBL/GenBank/DDBJ databases">
        <title>Minimal conservation of predation-associated metabolite biosynthetic gene clusters underscores biosynthetic potential of Myxococcota including descriptions for ten novel species: Archangium lansinium sp. nov., Myxococcus landrumus sp. nov., Nannocystis bai.</title>
        <authorList>
            <person name="Ahearne A."/>
            <person name="Stevens C."/>
            <person name="Phillips K."/>
        </authorList>
    </citation>
    <scope>NUCLEOTIDE SEQUENCE</scope>
    <source>
        <strain evidence="2">Na p29</strain>
    </source>
</reference>
<gene>
    <name evidence="2" type="ORF">OV079_22865</name>
</gene>
<name>A0A9X3EYK5_9BACT</name>
<evidence type="ECO:0000256" key="1">
    <source>
        <dbReference type="SAM" id="MobiDB-lite"/>
    </source>
</evidence>
<organism evidence="2 3">
    <name type="scientific">Nannocystis pusilla</name>
    <dbReference type="NCBI Taxonomy" id="889268"/>
    <lineage>
        <taxon>Bacteria</taxon>
        <taxon>Pseudomonadati</taxon>
        <taxon>Myxococcota</taxon>
        <taxon>Polyangia</taxon>
        <taxon>Nannocystales</taxon>
        <taxon>Nannocystaceae</taxon>
        <taxon>Nannocystis</taxon>
    </lineage>
</organism>
<proteinExistence type="predicted"/>
<sequence length="106" mass="12115">MGRDVSTKIIIFSAADGRVRLTTKSGVTFDARLLRWEHKPKHVAVIEPIGCAVRFGEFVPEVLRVAMAQIVDAGRVEGPRPRRTSRSYARRSSGRSSWGRRRRRRR</sequence>
<evidence type="ECO:0000313" key="2">
    <source>
        <dbReference type="EMBL" id="MCY1008346.1"/>
    </source>
</evidence>
<feature type="compositionally biased region" description="Basic residues" evidence="1">
    <location>
        <begin position="81"/>
        <end position="106"/>
    </location>
</feature>
<dbReference type="RefSeq" id="WP_267770978.1">
    <property type="nucleotide sequence ID" value="NZ_JAPNKE010000002.1"/>
</dbReference>